<dbReference type="RefSeq" id="WP_087143606.1">
    <property type="nucleotide sequence ID" value="NZ_FUKI01000110.1"/>
</dbReference>
<dbReference type="EMBL" id="FUKI01000110">
    <property type="protein sequence ID" value="SJM92903.1"/>
    <property type="molecule type" value="Genomic_DNA"/>
</dbReference>
<evidence type="ECO:0000313" key="3">
    <source>
        <dbReference type="Proteomes" id="UP000195667"/>
    </source>
</evidence>
<name>A0A1R4H9K0_9GAMM</name>
<evidence type="ECO:0000313" key="2">
    <source>
        <dbReference type="EMBL" id="SJM92903.1"/>
    </source>
</evidence>
<dbReference type="Pfam" id="PF07603">
    <property type="entry name" value="Lcl_C"/>
    <property type="match status" value="1"/>
</dbReference>
<sequence>MIIFFNPNSIGYLCAGLLIAALFISPAISTAAVKPAPKPVYKIKLNDTGIDTCSDLSESNLPCPQKAYPGQDAQFGRDKTANKNSDGHAGFSFTKMSSTGKALAANALVWSCVKDNVTGLLWEIKTNDGGLHDKDWTYSWYEPNKKINGGNAGSQNAGLCGTKTGCNTYAYVKAVNKVGWCGFKDWRLPTVEELFNLTSLDRDNPAVDTDYFPEDHFSFWSSTTESSDITGNKATSAWYVNFNTSFSHVSYYNKMIGSDSKSNEYIRVRLVRGGQ</sequence>
<evidence type="ECO:0000259" key="1">
    <source>
        <dbReference type="Pfam" id="PF07603"/>
    </source>
</evidence>
<protein>
    <recommendedName>
        <fullName evidence="1">Lcl C-terminal domain-containing protein</fullName>
    </recommendedName>
</protein>
<keyword evidence="3" id="KW-1185">Reference proteome</keyword>
<gene>
    <name evidence="2" type="ORF">CRENPOLYSF1_350013</name>
</gene>
<accession>A0A1R4H9K0</accession>
<dbReference type="OrthoDB" id="9815730at2"/>
<proteinExistence type="predicted"/>
<organism evidence="2 3">
    <name type="scientific">Crenothrix polyspora</name>
    <dbReference type="NCBI Taxonomy" id="360316"/>
    <lineage>
        <taxon>Bacteria</taxon>
        <taxon>Pseudomonadati</taxon>
        <taxon>Pseudomonadota</taxon>
        <taxon>Gammaproteobacteria</taxon>
        <taxon>Methylococcales</taxon>
        <taxon>Crenotrichaceae</taxon>
        <taxon>Crenothrix</taxon>
    </lineage>
</organism>
<reference evidence="3" key="1">
    <citation type="submission" date="2017-02" db="EMBL/GenBank/DDBJ databases">
        <authorList>
            <person name="Daims H."/>
        </authorList>
    </citation>
    <scope>NUCLEOTIDE SEQUENCE [LARGE SCALE GENOMIC DNA]</scope>
</reference>
<dbReference type="AlphaFoldDB" id="A0A1R4H9K0"/>
<dbReference type="InterPro" id="IPR011460">
    <property type="entry name" value="Lcl_C"/>
</dbReference>
<dbReference type="Proteomes" id="UP000195667">
    <property type="component" value="Unassembled WGS sequence"/>
</dbReference>
<feature type="domain" description="Lcl C-terminal" evidence="1">
    <location>
        <begin position="112"/>
        <end position="272"/>
    </location>
</feature>